<keyword evidence="1" id="KW-0547">Nucleotide-binding</keyword>
<dbReference type="Pfam" id="PF06956">
    <property type="entry name" value="RtcR"/>
    <property type="match status" value="1"/>
</dbReference>
<dbReference type="PANTHER" id="PTHR32071">
    <property type="entry name" value="TRANSCRIPTIONAL REGULATORY PROTEIN"/>
    <property type="match status" value="1"/>
</dbReference>
<dbReference type="InterPro" id="IPR017183">
    <property type="entry name" value="Sigma54_dep_tscrpt_act_RtcR"/>
</dbReference>
<dbReference type="InterPro" id="IPR009715">
    <property type="entry name" value="RtcR"/>
</dbReference>
<keyword evidence="2" id="KW-0067">ATP-binding</keyword>
<dbReference type="NCBIfam" id="NF038308">
    <property type="entry name" value="RNA_repair_RtcR"/>
    <property type="match status" value="1"/>
</dbReference>
<evidence type="ECO:0000313" key="4">
    <source>
        <dbReference type="EMBL" id="MBB5350442.1"/>
    </source>
</evidence>
<dbReference type="InterPro" id="IPR027417">
    <property type="entry name" value="P-loop_NTPase"/>
</dbReference>
<evidence type="ECO:0000259" key="3">
    <source>
        <dbReference type="PROSITE" id="PS50045"/>
    </source>
</evidence>
<feature type="domain" description="Sigma-54 factor interaction" evidence="3">
    <location>
        <begin position="187"/>
        <end position="425"/>
    </location>
</feature>
<evidence type="ECO:0000256" key="2">
    <source>
        <dbReference type="ARBA" id="ARBA00022840"/>
    </source>
</evidence>
<sequence>MKRVAIGLLGTVLDRGKTPDRWDKWRPTISLFQHEDLLIERFELLFEAAFQSQAQQVAEDLRSVSPETEVRFHQIPFGRDPWDLADVYGALHDWARNYEFDPENEEYLIHITTGTHIAQISLFLLNEAGFLPGRLVQTAPPRGGKRTRHHDPGHFTIIDLDLSKYDALSTRFAREAGETTDFLKSGIATRNPAFNQLIDRIEQVALRSRAPMLLTGPTGAGKSQLARRIFELRQHRGGLEGNFVEVNCATLTGDTAASALFGHVRGSFTGAQKDRPGLLREAHKGLLFLDEIGELGTDEQAMLLRALEDKTFLPVGSDKPVKSDFQLIAGTNRDLRQAVVEGRFREDLLARIHLWTFALPPLCERREDLAPNLDYELLRYAETEGRQASFNQEARRAFLRFAERPDTPWLGNFRDFNAAIVRMATLAPRGRIRIEDVDEEIQRLRASWQRPGVPTPHSSAEATIPLSPQQREQIDPFDRVQLAHVVEVCRRSTSLSEAGRELFSVSRQKRAITNDADRLKKYLAKWGLSFGDLGAFKH</sequence>
<dbReference type="PANTHER" id="PTHR32071:SF14">
    <property type="entry name" value="TRANSCRIPTIONAL REGULATORY PROTEIN RTCR"/>
    <property type="match status" value="1"/>
</dbReference>
<dbReference type="EMBL" id="JACHFD010000002">
    <property type="protein sequence ID" value="MBB5350442.1"/>
    <property type="molecule type" value="Genomic_DNA"/>
</dbReference>
<dbReference type="InterPro" id="IPR002078">
    <property type="entry name" value="Sigma_54_int"/>
</dbReference>
<dbReference type="Pfam" id="PF00158">
    <property type="entry name" value="Sigma54_activat"/>
    <property type="match status" value="1"/>
</dbReference>
<dbReference type="CDD" id="cd00009">
    <property type="entry name" value="AAA"/>
    <property type="match status" value="1"/>
</dbReference>
<dbReference type="RefSeq" id="WP_184015737.1">
    <property type="nucleotide sequence ID" value="NZ_JACHFD010000002.1"/>
</dbReference>
<dbReference type="Proteomes" id="UP000557717">
    <property type="component" value="Unassembled WGS sequence"/>
</dbReference>
<comment type="caution">
    <text evidence="4">The sequence shown here is derived from an EMBL/GenBank/DDBJ whole genome shotgun (WGS) entry which is preliminary data.</text>
</comment>
<dbReference type="PROSITE" id="PS50045">
    <property type="entry name" value="SIGMA54_INTERACT_4"/>
    <property type="match status" value="1"/>
</dbReference>
<keyword evidence="5" id="KW-1185">Reference proteome</keyword>
<dbReference type="SMART" id="SM00382">
    <property type="entry name" value="AAA"/>
    <property type="match status" value="1"/>
</dbReference>
<dbReference type="Gene3D" id="3.40.50.300">
    <property type="entry name" value="P-loop containing nucleotide triphosphate hydrolases"/>
    <property type="match status" value="1"/>
</dbReference>
<organism evidence="4 5">
    <name type="scientific">Haloferula luteola</name>
    <dbReference type="NCBI Taxonomy" id="595692"/>
    <lineage>
        <taxon>Bacteria</taxon>
        <taxon>Pseudomonadati</taxon>
        <taxon>Verrucomicrobiota</taxon>
        <taxon>Verrucomicrobiia</taxon>
        <taxon>Verrucomicrobiales</taxon>
        <taxon>Verrucomicrobiaceae</taxon>
        <taxon>Haloferula</taxon>
    </lineage>
</organism>
<name>A0A840UXD7_9BACT</name>
<accession>A0A840UXD7</accession>
<dbReference type="SUPFAM" id="SSF52540">
    <property type="entry name" value="P-loop containing nucleoside triphosphate hydrolases"/>
    <property type="match status" value="1"/>
</dbReference>
<dbReference type="AlphaFoldDB" id="A0A840UXD7"/>
<gene>
    <name evidence="4" type="ORF">HNR46_000666</name>
</gene>
<protein>
    <submittedName>
        <fullName evidence="4">Transcriptional regulatory protein RtcR</fullName>
    </submittedName>
</protein>
<proteinExistence type="predicted"/>
<dbReference type="InterPro" id="IPR003593">
    <property type="entry name" value="AAA+_ATPase"/>
</dbReference>
<evidence type="ECO:0000313" key="5">
    <source>
        <dbReference type="Proteomes" id="UP000557717"/>
    </source>
</evidence>
<evidence type="ECO:0000256" key="1">
    <source>
        <dbReference type="ARBA" id="ARBA00022741"/>
    </source>
</evidence>
<dbReference type="GO" id="GO:0005524">
    <property type="term" value="F:ATP binding"/>
    <property type="evidence" value="ECO:0007669"/>
    <property type="project" value="UniProtKB-KW"/>
</dbReference>
<dbReference type="Gene3D" id="1.10.8.60">
    <property type="match status" value="1"/>
</dbReference>
<dbReference type="GO" id="GO:0003700">
    <property type="term" value="F:DNA-binding transcription factor activity"/>
    <property type="evidence" value="ECO:0007669"/>
    <property type="project" value="InterPro"/>
</dbReference>
<reference evidence="4 5" key="1">
    <citation type="submission" date="2020-08" db="EMBL/GenBank/DDBJ databases">
        <title>Genomic Encyclopedia of Type Strains, Phase IV (KMG-IV): sequencing the most valuable type-strain genomes for metagenomic binning, comparative biology and taxonomic classification.</title>
        <authorList>
            <person name="Goeker M."/>
        </authorList>
    </citation>
    <scope>NUCLEOTIDE SEQUENCE [LARGE SCALE GENOMIC DNA]</scope>
    <source>
        <strain evidence="4 5">YC6886</strain>
    </source>
</reference>
<dbReference type="PIRSF" id="PIRSF037354">
    <property type="entry name" value="Txn_actvtr_RtcR"/>
    <property type="match status" value="1"/>
</dbReference>